<gene>
    <name evidence="16" type="ORF">NB231_15668</name>
</gene>
<organism evidence="16 17">
    <name type="scientific">Nitrococcus mobilis Nb-231</name>
    <dbReference type="NCBI Taxonomy" id="314278"/>
    <lineage>
        <taxon>Bacteria</taxon>
        <taxon>Pseudomonadati</taxon>
        <taxon>Pseudomonadota</taxon>
        <taxon>Gammaproteobacteria</taxon>
        <taxon>Chromatiales</taxon>
        <taxon>Ectothiorhodospiraceae</taxon>
        <taxon>Nitrococcus</taxon>
    </lineage>
</organism>
<dbReference type="InterPro" id="IPR003542">
    <property type="entry name" value="Enbac_synth_compD-like"/>
</dbReference>
<comment type="similarity">
    <text evidence="3">Belongs to the P-Pant transferase superfamily. EntD family.</text>
</comment>
<keyword evidence="7" id="KW-0259">Enterobactin biosynthesis</keyword>
<feature type="binding site" evidence="12">
    <location>
        <position position="33"/>
    </location>
    <ligand>
        <name>CoA</name>
        <dbReference type="ChEBI" id="CHEBI:57287"/>
    </ligand>
</feature>
<dbReference type="Gene3D" id="3.90.470.20">
    <property type="entry name" value="4'-phosphopantetheinyl transferase domain"/>
    <property type="match status" value="1"/>
</dbReference>
<name>A4BLT4_9GAMM</name>
<comment type="subunit">
    <text evidence="4">EntB, EntD, EntE, and EntF form a multienzyme complex called enterobactin synthase.</text>
</comment>
<dbReference type="HOGENOM" id="CLU_075076_3_1_6"/>
<evidence type="ECO:0000256" key="11">
    <source>
        <dbReference type="ARBA" id="ARBA00049191"/>
    </source>
</evidence>
<feature type="domain" description="4'-phosphopantetheinyl transferase" evidence="14">
    <location>
        <begin position="29"/>
        <end position="135"/>
    </location>
</feature>
<dbReference type="GO" id="GO:0009239">
    <property type="term" value="P:enterobactin biosynthetic process"/>
    <property type="evidence" value="ECO:0007669"/>
    <property type="project" value="UniProtKB-UniPathway"/>
</dbReference>
<feature type="binding site" evidence="13">
    <location>
        <position position="35"/>
    </location>
    <ligand>
        <name>Mg(2+)</name>
        <dbReference type="ChEBI" id="CHEBI:18420"/>
    </ligand>
</feature>
<evidence type="ECO:0000256" key="9">
    <source>
        <dbReference type="ARBA" id="ARBA00031996"/>
    </source>
</evidence>
<dbReference type="InterPro" id="IPR008278">
    <property type="entry name" value="4-PPantetheinyl_Trfase_dom"/>
</dbReference>
<dbReference type="STRING" id="314278.NB231_15668"/>
<accession>A4BLT4</accession>
<protein>
    <recommendedName>
        <fullName evidence="5">Enterobactin synthase component D</fullName>
    </recommendedName>
    <alternativeName>
        <fullName evidence="8">4'-phosphopantetheinyl transferase EntD</fullName>
    </alternativeName>
    <alternativeName>
        <fullName evidence="9">Enterochelin synthase D</fullName>
    </alternativeName>
</protein>
<comment type="cofactor">
    <cofactor evidence="13">
        <name>Mg(2+)</name>
        <dbReference type="ChEBI" id="CHEBI:18420"/>
    </cofactor>
</comment>
<dbReference type="GO" id="GO:0005886">
    <property type="term" value="C:plasma membrane"/>
    <property type="evidence" value="ECO:0007669"/>
    <property type="project" value="TreeGrafter"/>
</dbReference>
<keyword evidence="13" id="KW-0460">Magnesium</keyword>
<comment type="caution">
    <text evidence="16">The sequence shown here is derived from an EMBL/GenBank/DDBJ whole genome shotgun (WGS) entry which is preliminary data.</text>
</comment>
<feature type="binding site" evidence="12">
    <location>
        <position position="78"/>
    </location>
    <ligand>
        <name>CoA</name>
        <dbReference type="ChEBI" id="CHEBI:57287"/>
    </ligand>
</feature>
<comment type="catalytic activity">
    <reaction evidence="11">
        <text>apo-[peptidyl-carrier protein] + CoA = holo-[peptidyl-carrier protein] + adenosine 3',5'-bisphosphate + H(+)</text>
        <dbReference type="Rhea" id="RHEA:46228"/>
        <dbReference type="Rhea" id="RHEA-COMP:11479"/>
        <dbReference type="Rhea" id="RHEA-COMP:11480"/>
        <dbReference type="ChEBI" id="CHEBI:15378"/>
        <dbReference type="ChEBI" id="CHEBI:29999"/>
        <dbReference type="ChEBI" id="CHEBI:57287"/>
        <dbReference type="ChEBI" id="CHEBI:58343"/>
        <dbReference type="ChEBI" id="CHEBI:64479"/>
    </reaction>
</comment>
<evidence type="ECO:0000259" key="14">
    <source>
        <dbReference type="Pfam" id="PF01648"/>
    </source>
</evidence>
<keyword evidence="6 16" id="KW-0808">Transferase</keyword>
<comment type="pathway">
    <text evidence="2">Siderophore biosynthesis; enterobactin biosynthesis.</text>
</comment>
<evidence type="ECO:0000259" key="15">
    <source>
        <dbReference type="Pfam" id="PF17837"/>
    </source>
</evidence>
<dbReference type="PANTHER" id="PTHR38096:SF1">
    <property type="entry name" value="ENTEROBACTIN SYNTHASE COMPONENT D"/>
    <property type="match status" value="1"/>
</dbReference>
<feature type="binding site" evidence="12">
    <location>
        <position position="82"/>
    </location>
    <ligand>
        <name>CoA</name>
        <dbReference type="ChEBI" id="CHEBI:57287"/>
    </ligand>
</feature>
<dbReference type="Proteomes" id="UP000003374">
    <property type="component" value="Unassembled WGS sequence"/>
</dbReference>
<comment type="function">
    <text evidence="1">Involved in the biosynthesis of the siderophore enterobactin (enterochelin), which is a macrocyclic trimeric lactone of N-(2,3-dihydroxybenzoyl)-serine. The serine trilactone serves as a scaffolding for the three catechol functionalities that provide hexadentate coordination for the tightly ligated iron(2+) atoms. Plays an essential role in the assembly of the enterobactin by catalyzing the transfer of the 4'-phosphopantetheine (Ppant) moiety from coenzyme A to the apo-domains of both EntB (ArCP domain) and EntF (PCP domain) to yield their holo-forms which make them competent for the activation of 2,3-dihydroxybenzoate (DHB) and L-serine, respectively.</text>
</comment>
<evidence type="ECO:0000256" key="3">
    <source>
        <dbReference type="ARBA" id="ARBA00008342"/>
    </source>
</evidence>
<feature type="binding site" evidence="13">
    <location>
        <position position="33"/>
    </location>
    <ligand>
        <name>Mg(2+)</name>
        <dbReference type="ChEBI" id="CHEBI:18420"/>
    </ligand>
</feature>
<keyword evidence="13" id="KW-0479">Metal-binding</keyword>
<evidence type="ECO:0000313" key="16">
    <source>
        <dbReference type="EMBL" id="EAR23272.1"/>
    </source>
</evidence>
<proteinExistence type="inferred from homology"/>
<evidence type="ECO:0000256" key="2">
    <source>
        <dbReference type="ARBA" id="ARBA00004993"/>
    </source>
</evidence>
<comment type="catalytic activity">
    <reaction evidence="10">
        <text>apo-[aryl-carrier protein] + CoA = holo-[aryl-carrier protein] + adenosine 3',5'-bisphosphate + H(+)</text>
        <dbReference type="Rhea" id="RHEA:48404"/>
        <dbReference type="Rhea" id="RHEA-COMP:15903"/>
        <dbReference type="Rhea" id="RHEA-COMP:17557"/>
        <dbReference type="ChEBI" id="CHEBI:15378"/>
        <dbReference type="ChEBI" id="CHEBI:29999"/>
        <dbReference type="ChEBI" id="CHEBI:57287"/>
        <dbReference type="ChEBI" id="CHEBI:58343"/>
        <dbReference type="ChEBI" id="CHEBI:64479"/>
    </reaction>
</comment>
<dbReference type="GO" id="GO:0000287">
    <property type="term" value="F:magnesium ion binding"/>
    <property type="evidence" value="ECO:0007669"/>
    <property type="project" value="InterPro"/>
</dbReference>
<dbReference type="GO" id="GO:0008897">
    <property type="term" value="F:holo-[acyl-carrier-protein] synthase activity"/>
    <property type="evidence" value="ECO:0007669"/>
    <property type="project" value="InterPro"/>
</dbReference>
<evidence type="ECO:0000256" key="5">
    <source>
        <dbReference type="ARBA" id="ARBA00019087"/>
    </source>
</evidence>
<evidence type="ECO:0000256" key="13">
    <source>
        <dbReference type="PIRSR" id="PIRSR603542-2"/>
    </source>
</evidence>
<dbReference type="EMBL" id="AAOF01000001">
    <property type="protein sequence ID" value="EAR23272.1"/>
    <property type="molecule type" value="Genomic_DNA"/>
</dbReference>
<evidence type="ECO:0000256" key="12">
    <source>
        <dbReference type="PIRSR" id="PIRSR603542-1"/>
    </source>
</evidence>
<reference evidence="16 17" key="1">
    <citation type="submission" date="2006-02" db="EMBL/GenBank/DDBJ databases">
        <authorList>
            <person name="Waterbury J."/>
            <person name="Ferriera S."/>
            <person name="Johnson J."/>
            <person name="Kravitz S."/>
            <person name="Halpern A."/>
            <person name="Remington K."/>
            <person name="Beeson K."/>
            <person name="Tran B."/>
            <person name="Rogers Y.-H."/>
            <person name="Friedman R."/>
            <person name="Venter J.C."/>
        </authorList>
    </citation>
    <scope>NUCLEOTIDE SEQUENCE [LARGE SCALE GENOMIC DNA]</scope>
    <source>
        <strain evidence="16 17">Nb-231</strain>
    </source>
</reference>
<dbReference type="Pfam" id="PF01648">
    <property type="entry name" value="ACPS"/>
    <property type="match status" value="1"/>
</dbReference>
<sequence length="151" mass="17283">MWPDGIVGSISHTDSLCVSVVAAEDRFHAVGIDLEQNSRVTPELFSMLFTQRELAVLDRLALEKRFNFIPTLAFSAKEAFYKFCSPEKYFDFLDVEIEFNSHIPIFRVRLVNPKNVPVTGEIFYGRWGRFRDHVLTVICCSANATYVSKPL</sequence>
<evidence type="ECO:0000256" key="1">
    <source>
        <dbReference type="ARBA" id="ARBA00003937"/>
    </source>
</evidence>
<dbReference type="Pfam" id="PF17837">
    <property type="entry name" value="4PPT_N"/>
    <property type="match status" value="1"/>
</dbReference>
<dbReference type="InterPro" id="IPR041354">
    <property type="entry name" value="4PPT_N"/>
</dbReference>
<keyword evidence="17" id="KW-1185">Reference proteome</keyword>
<evidence type="ECO:0000313" key="17">
    <source>
        <dbReference type="Proteomes" id="UP000003374"/>
    </source>
</evidence>
<dbReference type="SUPFAM" id="SSF56214">
    <property type="entry name" value="4'-phosphopantetheinyl transferase"/>
    <property type="match status" value="1"/>
</dbReference>
<evidence type="ECO:0000256" key="8">
    <source>
        <dbReference type="ARBA" id="ARBA00029894"/>
    </source>
</evidence>
<dbReference type="InterPro" id="IPR037143">
    <property type="entry name" value="4-PPantetheinyl_Trfase_dom_sf"/>
</dbReference>
<feature type="binding site" evidence="12">
    <location>
        <begin position="11"/>
        <end position="12"/>
    </location>
    <ligand>
        <name>CoA</name>
        <dbReference type="ChEBI" id="CHEBI:57287"/>
    </ligand>
</feature>
<feature type="domain" description="4'-phosphopantetheinyl transferase N-terminal" evidence="15">
    <location>
        <begin position="2"/>
        <end position="22"/>
    </location>
</feature>
<evidence type="ECO:0000256" key="6">
    <source>
        <dbReference type="ARBA" id="ARBA00022679"/>
    </source>
</evidence>
<dbReference type="UniPathway" id="UPA00017"/>
<evidence type="ECO:0000256" key="7">
    <source>
        <dbReference type="ARBA" id="ARBA00023191"/>
    </source>
</evidence>
<dbReference type="PANTHER" id="PTHR38096">
    <property type="entry name" value="ENTEROBACTIN SYNTHASE COMPONENT D"/>
    <property type="match status" value="1"/>
</dbReference>
<dbReference type="eggNOG" id="COG2977">
    <property type="taxonomic scope" value="Bacteria"/>
</dbReference>
<dbReference type="AlphaFoldDB" id="A4BLT4"/>
<evidence type="ECO:0000256" key="10">
    <source>
        <dbReference type="ARBA" id="ARBA00049176"/>
    </source>
</evidence>
<dbReference type="GO" id="GO:0009366">
    <property type="term" value="C:enterobactin synthetase complex"/>
    <property type="evidence" value="ECO:0007669"/>
    <property type="project" value="InterPro"/>
</dbReference>
<evidence type="ECO:0000256" key="4">
    <source>
        <dbReference type="ARBA" id="ARBA00011503"/>
    </source>
</evidence>